<proteinExistence type="predicted"/>
<organism evidence="1 2">
    <name type="scientific">Halorubrum trapanicum</name>
    <dbReference type="NCBI Taxonomy" id="29284"/>
    <lineage>
        <taxon>Archaea</taxon>
        <taxon>Methanobacteriati</taxon>
        <taxon>Methanobacteriota</taxon>
        <taxon>Stenosarchaea group</taxon>
        <taxon>Halobacteria</taxon>
        <taxon>Halobacteriales</taxon>
        <taxon>Haloferacaceae</taxon>
        <taxon>Halorubrum</taxon>
    </lineage>
</organism>
<dbReference type="AlphaFoldDB" id="A0A8J7ULN9"/>
<comment type="caution">
    <text evidence="1">The sequence shown here is derived from an EMBL/GenBank/DDBJ whole genome shotgun (WGS) entry which is preliminary data.</text>
</comment>
<gene>
    <name evidence="1" type="ORF">J2744_000919</name>
</gene>
<dbReference type="Proteomes" id="UP000770586">
    <property type="component" value="Unassembled WGS sequence"/>
</dbReference>
<protein>
    <submittedName>
        <fullName evidence="1">Uncharacterized protein</fullName>
    </submittedName>
</protein>
<name>A0A8J7ULN9_9EURY</name>
<keyword evidence="2" id="KW-1185">Reference proteome</keyword>
<reference evidence="1 2" key="1">
    <citation type="submission" date="2021-03" db="EMBL/GenBank/DDBJ databases">
        <title>Genomic Encyclopedia of Type Strains, Phase IV (KMG-IV): sequencing the most valuable type-strain genomes for metagenomic binning, comparative biology and taxonomic classification.</title>
        <authorList>
            <person name="Goeker M."/>
        </authorList>
    </citation>
    <scope>NUCLEOTIDE SEQUENCE [LARGE SCALE GENOMIC DNA]</scope>
    <source>
        <strain evidence="1 2">DSM 12287</strain>
    </source>
</reference>
<evidence type="ECO:0000313" key="2">
    <source>
        <dbReference type="Proteomes" id="UP000770586"/>
    </source>
</evidence>
<dbReference type="EMBL" id="JAGGKE010000003">
    <property type="protein sequence ID" value="MBP1901249.1"/>
    <property type="molecule type" value="Genomic_DNA"/>
</dbReference>
<evidence type="ECO:0000313" key="1">
    <source>
        <dbReference type="EMBL" id="MBP1901249.1"/>
    </source>
</evidence>
<sequence length="33" mass="3515">MNPVYGDRELWTGTETTANACGTDAAARPRAAF</sequence>
<accession>A0A8J7ULN9</accession>